<reference evidence="3 4" key="1">
    <citation type="submission" date="2019-11" db="EMBL/GenBank/DDBJ databases">
        <title>Whole genome sequence of Haloferax sp. MBLA0076.</title>
        <authorList>
            <person name="Seo M.-J."/>
            <person name="Cho E.-S."/>
        </authorList>
    </citation>
    <scope>NUCLEOTIDE SEQUENCE [LARGE SCALE GENOMIC DNA]</scope>
    <source>
        <strain evidence="3 4">MBLA0076</strain>
    </source>
</reference>
<evidence type="ECO:0000313" key="4">
    <source>
        <dbReference type="Proteomes" id="UP000439022"/>
    </source>
</evidence>
<keyword evidence="4" id="KW-1185">Reference proteome</keyword>
<name>A0A6A8GCH6_9EURY</name>
<evidence type="ECO:0000259" key="2">
    <source>
        <dbReference type="Pfam" id="PF23921"/>
    </source>
</evidence>
<gene>
    <name evidence="3" type="ORF">GJR96_00435</name>
</gene>
<dbReference type="Proteomes" id="UP000439022">
    <property type="component" value="Unassembled WGS sequence"/>
</dbReference>
<protein>
    <recommendedName>
        <fullName evidence="2">DUF7260 domain-containing protein</fullName>
    </recommendedName>
</protein>
<evidence type="ECO:0000256" key="1">
    <source>
        <dbReference type="SAM" id="Coils"/>
    </source>
</evidence>
<proteinExistence type="predicted"/>
<dbReference type="AlphaFoldDB" id="A0A6A8GCH6"/>
<feature type="domain" description="DUF7260" evidence="2">
    <location>
        <begin position="6"/>
        <end position="241"/>
    </location>
</feature>
<dbReference type="InterPro" id="IPR055684">
    <property type="entry name" value="DUF7260"/>
</dbReference>
<comment type="caution">
    <text evidence="3">The sequence shown here is derived from an EMBL/GenBank/DDBJ whole genome shotgun (WGS) entry which is preliminary data.</text>
</comment>
<organism evidence="3 4">
    <name type="scientific">Haloferax litoreum</name>
    <dbReference type="NCBI Taxonomy" id="2666140"/>
    <lineage>
        <taxon>Archaea</taxon>
        <taxon>Methanobacteriati</taxon>
        <taxon>Methanobacteriota</taxon>
        <taxon>Stenosarchaea group</taxon>
        <taxon>Halobacteria</taxon>
        <taxon>Halobacteriales</taxon>
        <taxon>Haloferacaceae</taxon>
        <taxon>Haloferax</taxon>
    </lineage>
</organism>
<feature type="coiled-coil region" evidence="1">
    <location>
        <begin position="137"/>
        <end position="164"/>
    </location>
</feature>
<accession>A0A6A8GCH6</accession>
<dbReference type="Pfam" id="PF23921">
    <property type="entry name" value="DUF7260"/>
    <property type="match status" value="1"/>
</dbReference>
<keyword evidence="1" id="KW-0175">Coiled coil</keyword>
<evidence type="ECO:0000313" key="3">
    <source>
        <dbReference type="EMBL" id="MRX20426.1"/>
    </source>
</evidence>
<dbReference type="EMBL" id="WKJO01000001">
    <property type="protein sequence ID" value="MRX20426.1"/>
    <property type="molecule type" value="Genomic_DNA"/>
</dbReference>
<dbReference type="RefSeq" id="WP_151160996.1">
    <property type="nucleotide sequence ID" value="NZ_WKJO01000001.1"/>
</dbReference>
<sequence length="253" mass="28317">MAVSLTRLDAAQEALRQERRRCVDEREAFRAFRSDLSDLTATAPARTPMAAQSLGHVQANDGSLTRVRRSYERTVMSVPHYDEEYGDTFEDSMVAEFGPDVTVAFQSASVFSPALHQTVTSSAATAVSERDEFIEVLDDETASVESMRERLSSLLDRLVALDDRPLSERGFGELLALHEQVSVLRTRLETIASDRQETLVAHRRALSSLVPDVTEFLYEDLPCRYPVLATIADVRETLDTAERRVERHIASTP</sequence>